<proteinExistence type="predicted"/>
<organism evidence="3 4">
    <name type="scientific">Roridomyces roridus</name>
    <dbReference type="NCBI Taxonomy" id="1738132"/>
    <lineage>
        <taxon>Eukaryota</taxon>
        <taxon>Fungi</taxon>
        <taxon>Dikarya</taxon>
        <taxon>Basidiomycota</taxon>
        <taxon>Agaricomycotina</taxon>
        <taxon>Agaricomycetes</taxon>
        <taxon>Agaricomycetidae</taxon>
        <taxon>Agaricales</taxon>
        <taxon>Marasmiineae</taxon>
        <taxon>Mycenaceae</taxon>
        <taxon>Roridomyces</taxon>
    </lineage>
</organism>
<sequence>MSATIVYPGDLQHEEAPVLAERAQTPNVERRGFLPHVSFDEGDASSSSLSSPSSSSKRKSEDGDSSSDDEHCLKRFKRSAGPVNHLNLPWLHDDFLAFHTGPHTAFVNKTHILFQLPKQFRYLLLRPPRFGKSAFVSAMSQFYDIHGAGTFEQYFGTPEAINDSPASDHSRHLCLVFELRSVHADTDAENFVQELKSCIFSTLRSFIQKYARELELSNPHTYLMYGESEPLKRVLDLVKSCGKTLFIGVDAYDASLLESMFSRTLFPDLYETFVAPDDVARLFEEHFWRPLQTGCDIISKLFVTGTLSLEVPVLRDLVIPAPNSLHSCNGFTKDEAVQFTQSILPEQTVDVAQLRGRCGDYFFSGVDEQSLLHPQVLIDHISQSTSEPSDGRPFHLLSSLLDLLPAASEVSNVISLNGLVELVANGGVEIDPAELESGRDFDGTSISWSALYHTGALTRVHGSNSTFRIANSEVLSMIHSRIDNLVQDRYLVLFFGTRRINFLNALVDYDSHDPQPLLDVLSQALRDHAQFSLRNGRGPEPSLLGVLELIMRNYRLIGCRSSELLEPILTDPTNKSIVRVYGFSSLWSSRIYRWEVTTLSLRGVWLAANPNDTEPSVEALRQLHEELCQEDEEKMLQRRYSISPTPSLRNSWQSGVPAS</sequence>
<feature type="domain" description="AAA-ATPase-like" evidence="2">
    <location>
        <begin position="104"/>
        <end position="307"/>
    </location>
</feature>
<feature type="region of interest" description="Disordered" evidence="1">
    <location>
        <begin position="1"/>
        <end position="70"/>
    </location>
</feature>
<protein>
    <recommendedName>
        <fullName evidence="2">AAA-ATPase-like domain-containing protein</fullName>
    </recommendedName>
</protein>
<name>A0AAD7FV55_9AGAR</name>
<feature type="compositionally biased region" description="Low complexity" evidence="1">
    <location>
        <begin position="44"/>
        <end position="55"/>
    </location>
</feature>
<dbReference type="Proteomes" id="UP001221142">
    <property type="component" value="Unassembled WGS sequence"/>
</dbReference>
<dbReference type="PANTHER" id="PTHR34825:SF1">
    <property type="entry name" value="AAA-ATPASE-LIKE DOMAIN-CONTAINING PROTEIN"/>
    <property type="match status" value="1"/>
</dbReference>
<evidence type="ECO:0000313" key="3">
    <source>
        <dbReference type="EMBL" id="KAJ7639375.1"/>
    </source>
</evidence>
<feature type="compositionally biased region" description="Basic and acidic residues" evidence="1">
    <location>
        <begin position="58"/>
        <end position="70"/>
    </location>
</feature>
<reference evidence="3" key="1">
    <citation type="submission" date="2023-03" db="EMBL/GenBank/DDBJ databases">
        <title>Massive genome expansion in bonnet fungi (Mycena s.s.) driven by repeated elements and novel gene families across ecological guilds.</title>
        <authorList>
            <consortium name="Lawrence Berkeley National Laboratory"/>
            <person name="Harder C.B."/>
            <person name="Miyauchi S."/>
            <person name="Viragh M."/>
            <person name="Kuo A."/>
            <person name="Thoen E."/>
            <person name="Andreopoulos B."/>
            <person name="Lu D."/>
            <person name="Skrede I."/>
            <person name="Drula E."/>
            <person name="Henrissat B."/>
            <person name="Morin E."/>
            <person name="Kohler A."/>
            <person name="Barry K."/>
            <person name="LaButti K."/>
            <person name="Morin E."/>
            <person name="Salamov A."/>
            <person name="Lipzen A."/>
            <person name="Mereny Z."/>
            <person name="Hegedus B."/>
            <person name="Baldrian P."/>
            <person name="Stursova M."/>
            <person name="Weitz H."/>
            <person name="Taylor A."/>
            <person name="Grigoriev I.V."/>
            <person name="Nagy L.G."/>
            <person name="Martin F."/>
            <person name="Kauserud H."/>
        </authorList>
    </citation>
    <scope>NUCLEOTIDE SEQUENCE</scope>
    <source>
        <strain evidence="3">9284</strain>
    </source>
</reference>
<evidence type="ECO:0000313" key="4">
    <source>
        <dbReference type="Proteomes" id="UP001221142"/>
    </source>
</evidence>
<evidence type="ECO:0000256" key="1">
    <source>
        <dbReference type="SAM" id="MobiDB-lite"/>
    </source>
</evidence>
<dbReference type="InterPro" id="IPR018631">
    <property type="entry name" value="AAA-ATPase-like_dom"/>
</dbReference>
<keyword evidence="4" id="KW-1185">Reference proteome</keyword>
<dbReference type="Pfam" id="PF09820">
    <property type="entry name" value="AAA-ATPase_like"/>
    <property type="match status" value="1"/>
</dbReference>
<comment type="caution">
    <text evidence="3">The sequence shown here is derived from an EMBL/GenBank/DDBJ whole genome shotgun (WGS) entry which is preliminary data.</text>
</comment>
<accession>A0AAD7FV55</accession>
<dbReference type="EMBL" id="JARKIF010000005">
    <property type="protein sequence ID" value="KAJ7639375.1"/>
    <property type="molecule type" value="Genomic_DNA"/>
</dbReference>
<dbReference type="AlphaFoldDB" id="A0AAD7FV55"/>
<gene>
    <name evidence="3" type="ORF">FB45DRAFT_905442</name>
</gene>
<evidence type="ECO:0000259" key="2">
    <source>
        <dbReference type="Pfam" id="PF09820"/>
    </source>
</evidence>
<dbReference type="PANTHER" id="PTHR34825">
    <property type="entry name" value="CONSERVED PROTEIN, WITH A WEAK D-GALACTARATE DEHYDRATASE/ALTRONATE HYDROLASE DOMAIN"/>
    <property type="match status" value="1"/>
</dbReference>